<evidence type="ECO:0000313" key="2">
    <source>
        <dbReference type="Proteomes" id="UP000526125"/>
    </source>
</evidence>
<gene>
    <name evidence="1" type="ORF">HP552_04565</name>
</gene>
<evidence type="ECO:0000313" key="1">
    <source>
        <dbReference type="EMBL" id="NUU74526.1"/>
    </source>
</evidence>
<dbReference type="Proteomes" id="UP000526125">
    <property type="component" value="Unassembled WGS sequence"/>
</dbReference>
<accession>A0A7Y6BTK2</accession>
<comment type="caution">
    <text evidence="1">The sequence shown here is derived from an EMBL/GenBank/DDBJ whole genome shotgun (WGS) entry which is preliminary data.</text>
</comment>
<dbReference type="AlphaFoldDB" id="A0A7Y6BTK2"/>
<reference evidence="1 2" key="1">
    <citation type="submission" date="2020-05" db="EMBL/GenBank/DDBJ databases">
        <title>Genome Sequencing of Type Strains.</title>
        <authorList>
            <person name="Lemaire J.F."/>
            <person name="Inderbitzin P."/>
            <person name="Gregorio O.A."/>
            <person name="Collins S.B."/>
            <person name="Wespe N."/>
            <person name="Knight-Connoni V."/>
        </authorList>
    </citation>
    <scope>NUCLEOTIDE SEQUENCE [LARGE SCALE GENOMIC DNA]</scope>
    <source>
        <strain evidence="1 2">LMG 21957</strain>
    </source>
</reference>
<protein>
    <submittedName>
        <fullName evidence="1">Uncharacterized protein</fullName>
    </submittedName>
</protein>
<proteinExistence type="predicted"/>
<dbReference type="EMBL" id="JABMCB010000149">
    <property type="protein sequence ID" value="NUU74526.1"/>
    <property type="molecule type" value="Genomic_DNA"/>
</dbReference>
<sequence>MARFQCKCGVTLSNSKAPNDVELTVYTDKEWDDIINQGDLIDPISISFPRYDVWRCNSCERIYVFDGNKVVRTYILEKGDLSTLN</sequence>
<keyword evidence="2" id="KW-1185">Reference proteome</keyword>
<dbReference type="RefSeq" id="WP_175394432.1">
    <property type="nucleotide sequence ID" value="NZ_JABMCB010000149.1"/>
</dbReference>
<organism evidence="1 2">
    <name type="scientific">Paenibacillus xylanilyticus</name>
    <dbReference type="NCBI Taxonomy" id="248903"/>
    <lineage>
        <taxon>Bacteria</taxon>
        <taxon>Bacillati</taxon>
        <taxon>Bacillota</taxon>
        <taxon>Bacilli</taxon>
        <taxon>Bacillales</taxon>
        <taxon>Paenibacillaceae</taxon>
        <taxon>Paenibacillus</taxon>
    </lineage>
</organism>
<name>A0A7Y6BTK2_9BACL</name>